<dbReference type="GO" id="GO:0061710">
    <property type="term" value="F:L-threonylcarbamoyladenylate synthase"/>
    <property type="evidence" value="ECO:0007669"/>
    <property type="project" value="UniProtKB-EC"/>
</dbReference>
<dbReference type="GO" id="GO:0000049">
    <property type="term" value="F:tRNA binding"/>
    <property type="evidence" value="ECO:0007669"/>
    <property type="project" value="TreeGrafter"/>
</dbReference>
<evidence type="ECO:0000313" key="14">
    <source>
        <dbReference type="Proteomes" id="UP000318065"/>
    </source>
</evidence>
<dbReference type="Gene3D" id="3.90.870.10">
    <property type="entry name" value="DHBP synthase"/>
    <property type="match status" value="1"/>
</dbReference>
<evidence type="ECO:0000256" key="3">
    <source>
        <dbReference type="ARBA" id="ARBA00012584"/>
    </source>
</evidence>
<keyword evidence="6" id="KW-0819">tRNA processing</keyword>
<dbReference type="EC" id="2.7.7.87" evidence="3"/>
<keyword evidence="7" id="KW-0548">Nucleotidyltransferase</keyword>
<dbReference type="GO" id="GO:0005524">
    <property type="term" value="F:ATP binding"/>
    <property type="evidence" value="ECO:0007669"/>
    <property type="project" value="UniProtKB-KW"/>
</dbReference>
<dbReference type="GO" id="GO:0008033">
    <property type="term" value="P:tRNA processing"/>
    <property type="evidence" value="ECO:0007669"/>
    <property type="project" value="UniProtKB-KW"/>
</dbReference>
<evidence type="ECO:0000256" key="6">
    <source>
        <dbReference type="ARBA" id="ARBA00022694"/>
    </source>
</evidence>
<comment type="subcellular location">
    <subcellularLocation>
        <location evidence="1">Cytoplasm</location>
    </subcellularLocation>
</comment>
<dbReference type="AlphaFoldDB" id="A0A510HKK6"/>
<dbReference type="Proteomes" id="UP000318065">
    <property type="component" value="Chromosome"/>
</dbReference>
<evidence type="ECO:0000259" key="12">
    <source>
        <dbReference type="PROSITE" id="PS51163"/>
    </source>
</evidence>
<sequence>MRVATPSEAAEAIREGAVALVPTETVVGLVASEAGLERIYEIKVRERGKPIALLCRSAEEAFSLAAGVPPLARTLAERFWPGPLTLVLDRPGGGTIGLRVPRGRVRDVLEAYGGPLYATSANISGERDPRSLDEVDSRVKEKVDVVVEGEPGGGQASAVVDLSGGRVRLLRSAGHLTEERLARLAEGGGEGTAG</sequence>
<name>A0A510HKK6_9ACTN</name>
<evidence type="ECO:0000256" key="4">
    <source>
        <dbReference type="ARBA" id="ARBA00022490"/>
    </source>
</evidence>
<dbReference type="SUPFAM" id="SSF55821">
    <property type="entry name" value="YrdC/RibB"/>
    <property type="match status" value="1"/>
</dbReference>
<evidence type="ECO:0000256" key="1">
    <source>
        <dbReference type="ARBA" id="ARBA00004496"/>
    </source>
</evidence>
<dbReference type="GO" id="GO:0003725">
    <property type="term" value="F:double-stranded RNA binding"/>
    <property type="evidence" value="ECO:0007669"/>
    <property type="project" value="InterPro"/>
</dbReference>
<gene>
    <name evidence="13" type="ORF">RxyAA322_09870</name>
</gene>
<dbReference type="InterPro" id="IPR050156">
    <property type="entry name" value="TC-AMP_synthase_SUA5"/>
</dbReference>
<evidence type="ECO:0000256" key="5">
    <source>
        <dbReference type="ARBA" id="ARBA00022679"/>
    </source>
</evidence>
<evidence type="ECO:0000256" key="7">
    <source>
        <dbReference type="ARBA" id="ARBA00022695"/>
    </source>
</evidence>
<evidence type="ECO:0000256" key="10">
    <source>
        <dbReference type="ARBA" id="ARBA00029774"/>
    </source>
</evidence>
<organism evidence="13 14">
    <name type="scientific">Rubrobacter xylanophilus</name>
    <dbReference type="NCBI Taxonomy" id="49319"/>
    <lineage>
        <taxon>Bacteria</taxon>
        <taxon>Bacillati</taxon>
        <taxon>Actinomycetota</taxon>
        <taxon>Rubrobacteria</taxon>
        <taxon>Rubrobacterales</taxon>
        <taxon>Rubrobacteraceae</taxon>
        <taxon>Rubrobacter</taxon>
    </lineage>
</organism>
<proteinExistence type="inferred from homology"/>
<dbReference type="PROSITE" id="PS51163">
    <property type="entry name" value="YRDC"/>
    <property type="match status" value="1"/>
</dbReference>
<dbReference type="InterPro" id="IPR017945">
    <property type="entry name" value="DHBP_synth_RibB-like_a/b_dom"/>
</dbReference>
<dbReference type="PANTHER" id="PTHR17490:SF16">
    <property type="entry name" value="THREONYLCARBAMOYL-AMP SYNTHASE"/>
    <property type="match status" value="1"/>
</dbReference>
<feature type="domain" description="YrdC-like" evidence="12">
    <location>
        <begin position="3"/>
        <end position="175"/>
    </location>
</feature>
<keyword evidence="14" id="KW-1185">Reference proteome</keyword>
<dbReference type="PANTHER" id="PTHR17490">
    <property type="entry name" value="SUA5"/>
    <property type="match status" value="1"/>
</dbReference>
<evidence type="ECO:0000256" key="11">
    <source>
        <dbReference type="ARBA" id="ARBA00048366"/>
    </source>
</evidence>
<protein>
    <recommendedName>
        <fullName evidence="10">L-threonylcarbamoyladenylate synthase</fullName>
        <ecNumber evidence="3">2.7.7.87</ecNumber>
    </recommendedName>
    <alternativeName>
        <fullName evidence="10">L-threonylcarbamoyladenylate synthase</fullName>
    </alternativeName>
</protein>
<dbReference type="Pfam" id="PF01300">
    <property type="entry name" value="Sua5_yciO_yrdC"/>
    <property type="match status" value="1"/>
</dbReference>
<dbReference type="InterPro" id="IPR006070">
    <property type="entry name" value="Sua5-like_dom"/>
</dbReference>
<dbReference type="RefSeq" id="WP_172620684.1">
    <property type="nucleotide sequence ID" value="NZ_AP019791.1"/>
</dbReference>
<comment type="similarity">
    <text evidence="2">Belongs to the SUA5 family.</text>
</comment>
<keyword evidence="8" id="KW-0547">Nucleotide-binding</keyword>
<keyword evidence="4" id="KW-0963">Cytoplasm</keyword>
<dbReference type="GO" id="GO:0005737">
    <property type="term" value="C:cytoplasm"/>
    <property type="evidence" value="ECO:0007669"/>
    <property type="project" value="UniProtKB-SubCell"/>
</dbReference>
<dbReference type="GO" id="GO:0006450">
    <property type="term" value="P:regulation of translational fidelity"/>
    <property type="evidence" value="ECO:0007669"/>
    <property type="project" value="TreeGrafter"/>
</dbReference>
<evidence type="ECO:0000256" key="2">
    <source>
        <dbReference type="ARBA" id="ARBA00007663"/>
    </source>
</evidence>
<dbReference type="EMBL" id="AP019791">
    <property type="protein sequence ID" value="BBL79133.1"/>
    <property type="molecule type" value="Genomic_DNA"/>
</dbReference>
<evidence type="ECO:0000256" key="8">
    <source>
        <dbReference type="ARBA" id="ARBA00022741"/>
    </source>
</evidence>
<evidence type="ECO:0000256" key="9">
    <source>
        <dbReference type="ARBA" id="ARBA00022840"/>
    </source>
</evidence>
<keyword evidence="9" id="KW-0067">ATP-binding</keyword>
<accession>A0A510HKK6</accession>
<comment type="catalytic activity">
    <reaction evidence="11">
        <text>L-threonine + hydrogencarbonate + ATP = L-threonylcarbamoyladenylate + diphosphate + H2O</text>
        <dbReference type="Rhea" id="RHEA:36407"/>
        <dbReference type="ChEBI" id="CHEBI:15377"/>
        <dbReference type="ChEBI" id="CHEBI:17544"/>
        <dbReference type="ChEBI" id="CHEBI:30616"/>
        <dbReference type="ChEBI" id="CHEBI:33019"/>
        <dbReference type="ChEBI" id="CHEBI:57926"/>
        <dbReference type="ChEBI" id="CHEBI:73682"/>
        <dbReference type="EC" id="2.7.7.87"/>
    </reaction>
</comment>
<evidence type="ECO:0000313" key="13">
    <source>
        <dbReference type="EMBL" id="BBL79133.1"/>
    </source>
</evidence>
<keyword evidence="5" id="KW-0808">Transferase</keyword>
<reference evidence="13" key="1">
    <citation type="journal article" date="2019" name="Microbiol. Resour. Announc.">
        <title>Complete Genome Sequence of Rubrobacter xylanophilus Strain AA3-22, Isolated from Arima Onsen in Japan.</title>
        <authorList>
            <person name="Tomariguchi N."/>
            <person name="Miyazaki K."/>
        </authorList>
    </citation>
    <scope>NUCLEOTIDE SEQUENCE [LARGE SCALE GENOMIC DNA]</scope>
    <source>
        <strain evidence="13">AA3-22</strain>
    </source>
</reference>